<dbReference type="InterPro" id="IPR001078">
    <property type="entry name" value="2-oxoacid_DH_actylTfrase"/>
</dbReference>
<dbReference type="GO" id="GO:0033512">
    <property type="term" value="P:L-lysine catabolic process to acetyl-CoA via saccharopine"/>
    <property type="evidence" value="ECO:0007669"/>
    <property type="project" value="UniProtKB-UniPathway"/>
</dbReference>
<evidence type="ECO:0000256" key="7">
    <source>
        <dbReference type="ARBA" id="ARBA00022823"/>
    </source>
</evidence>
<dbReference type="OMA" id="NMPQTAV"/>
<evidence type="ECO:0000256" key="9">
    <source>
        <dbReference type="ARBA" id="ARBA00023315"/>
    </source>
</evidence>
<dbReference type="SUPFAM" id="SSF51230">
    <property type="entry name" value="Single hybrid motif"/>
    <property type="match status" value="1"/>
</dbReference>
<comment type="pathway">
    <text evidence="2">Amino-acid degradation; L-lysine degradation via saccharopine pathway; glutaryl-CoA from L-lysine: step 6/6.</text>
</comment>
<keyword evidence="7" id="KW-0450">Lipoyl</keyword>
<dbReference type="UniPathway" id="UPA00868">
    <property type="reaction ID" value="UER00840"/>
</dbReference>
<dbReference type="Pfam" id="PF00198">
    <property type="entry name" value="2-oxoacid_dh"/>
    <property type="match status" value="1"/>
</dbReference>
<sequence length="449" mass="47110">MLRVTRSSLTAPVATALRALTARAGTRAGVNGLKSAEVFSAAAGAGGASSVLGRMAGQSTMAMGTIGARGYASEAVMTVDTPEMGDSISSGTVADWEKGVGDYVEADEVVCMINTDKIAVPITAPQAGVITEILVDEDEEAEVGTPLYKLDTAASAPEAKADSAEEPAAEAKEEAKEEAAPAKEEKPAAAKETKAAAKPAAAKPAAAKPAAKTMTGARTETRVKMTRMRQTIAARLKESQNTAALLTTFQEIDMTELMALRKKHQEAFVAKHGVKLGFMSPFIKASAKALQEVPAINAVIDETDVVYRDYVDISVAVATPNGLVVPVVRNAESLSFADAEHELARLAAKARENQISLDDMAGGTFTISNGGVYGSLLGTPILQSGQSAVLGMHGVFPRLREVDGEFVKRSIMIAALTYDHRLVDGREAATFLRTVKQGIEDPTSLLFDL</sequence>
<dbReference type="InterPro" id="IPR006255">
    <property type="entry name" value="SucB"/>
</dbReference>
<feature type="domain" description="Lipoyl-binding" evidence="12">
    <location>
        <begin position="76"/>
        <end position="151"/>
    </location>
</feature>
<comment type="cofactor">
    <cofactor evidence="1">
        <name>(R)-lipoate</name>
        <dbReference type="ChEBI" id="CHEBI:83088"/>
    </cofactor>
</comment>
<protein>
    <recommendedName>
        <fullName evidence="4">dihydrolipoyllysine-residue succinyltransferase</fullName>
        <ecNumber evidence="4">2.3.1.61</ecNumber>
    </recommendedName>
    <alternativeName>
        <fullName evidence="10">2-oxoglutarate dehydrogenase complex component E2</fullName>
    </alternativeName>
</protein>
<accession>A0A0L0D265</accession>
<dbReference type="NCBIfam" id="TIGR01347">
    <property type="entry name" value="sucB"/>
    <property type="match status" value="1"/>
</dbReference>
<evidence type="ECO:0000256" key="2">
    <source>
        <dbReference type="ARBA" id="ARBA00005145"/>
    </source>
</evidence>
<dbReference type="Gene3D" id="2.40.50.100">
    <property type="match status" value="1"/>
</dbReference>
<organism evidence="13 14">
    <name type="scientific">Thecamonas trahens ATCC 50062</name>
    <dbReference type="NCBI Taxonomy" id="461836"/>
    <lineage>
        <taxon>Eukaryota</taxon>
        <taxon>Apusozoa</taxon>
        <taxon>Apusomonadida</taxon>
        <taxon>Apusomonadidae</taxon>
        <taxon>Thecamonas</taxon>
    </lineage>
</organism>
<gene>
    <name evidence="13" type="ORF">AMSG_02895</name>
</gene>
<dbReference type="GO" id="GO:0006099">
    <property type="term" value="P:tricarboxylic acid cycle"/>
    <property type="evidence" value="ECO:0007669"/>
    <property type="project" value="UniProtKB-KW"/>
</dbReference>
<keyword evidence="6 13" id="KW-0808">Transferase</keyword>
<dbReference type="SUPFAM" id="SSF52777">
    <property type="entry name" value="CoA-dependent acyltransferases"/>
    <property type="match status" value="1"/>
</dbReference>
<evidence type="ECO:0000256" key="6">
    <source>
        <dbReference type="ARBA" id="ARBA00022679"/>
    </source>
</evidence>
<keyword evidence="8" id="KW-0809">Transit peptide</keyword>
<evidence type="ECO:0000256" key="1">
    <source>
        <dbReference type="ARBA" id="ARBA00001938"/>
    </source>
</evidence>
<dbReference type="RefSeq" id="XP_013760730.1">
    <property type="nucleotide sequence ID" value="XM_013905276.1"/>
</dbReference>
<evidence type="ECO:0000256" key="4">
    <source>
        <dbReference type="ARBA" id="ARBA00012945"/>
    </source>
</evidence>
<dbReference type="PANTHER" id="PTHR43416">
    <property type="entry name" value="DIHYDROLIPOYLLYSINE-RESIDUE SUCCINYLTRANSFERASE COMPONENT OF 2-OXOGLUTARATE DEHYDROGENASE COMPLEX, MITOCHONDRIAL-RELATED"/>
    <property type="match status" value="1"/>
</dbReference>
<evidence type="ECO:0000256" key="8">
    <source>
        <dbReference type="ARBA" id="ARBA00022946"/>
    </source>
</evidence>
<dbReference type="InterPro" id="IPR023213">
    <property type="entry name" value="CAT-like_dom_sf"/>
</dbReference>
<feature type="region of interest" description="Disordered" evidence="11">
    <location>
        <begin position="154"/>
        <end position="217"/>
    </location>
</feature>
<feature type="compositionally biased region" description="Basic and acidic residues" evidence="11">
    <location>
        <begin position="159"/>
        <end position="195"/>
    </location>
</feature>
<name>A0A0L0D265_THETB</name>
<dbReference type="EMBL" id="GL349442">
    <property type="protein sequence ID" value="KNC46439.1"/>
    <property type="molecule type" value="Genomic_DNA"/>
</dbReference>
<dbReference type="Gene3D" id="3.30.559.10">
    <property type="entry name" value="Chloramphenicol acetyltransferase-like domain"/>
    <property type="match status" value="1"/>
</dbReference>
<dbReference type="GeneID" id="25562541"/>
<dbReference type="InterPro" id="IPR050537">
    <property type="entry name" value="2-oxoacid_dehydrogenase"/>
</dbReference>
<dbReference type="PROSITE" id="PS50968">
    <property type="entry name" value="BIOTINYL_LIPOYL"/>
    <property type="match status" value="1"/>
</dbReference>
<evidence type="ECO:0000256" key="10">
    <source>
        <dbReference type="ARBA" id="ARBA00032406"/>
    </source>
</evidence>
<evidence type="ECO:0000256" key="11">
    <source>
        <dbReference type="SAM" id="MobiDB-lite"/>
    </source>
</evidence>
<evidence type="ECO:0000256" key="3">
    <source>
        <dbReference type="ARBA" id="ARBA00007317"/>
    </source>
</evidence>
<keyword evidence="14" id="KW-1185">Reference proteome</keyword>
<dbReference type="GO" id="GO:0004149">
    <property type="term" value="F:dihydrolipoyllysine-residue succinyltransferase activity"/>
    <property type="evidence" value="ECO:0007669"/>
    <property type="project" value="UniProtKB-EC"/>
</dbReference>
<dbReference type="STRING" id="461836.A0A0L0D265"/>
<comment type="similarity">
    <text evidence="3">Belongs to the 2-oxoacid dehydrogenase family.</text>
</comment>
<dbReference type="InterPro" id="IPR003016">
    <property type="entry name" value="2-oxoA_DH_lipoyl-BS"/>
</dbReference>
<evidence type="ECO:0000259" key="12">
    <source>
        <dbReference type="PROSITE" id="PS50968"/>
    </source>
</evidence>
<dbReference type="GO" id="GO:0045252">
    <property type="term" value="C:oxoglutarate dehydrogenase complex"/>
    <property type="evidence" value="ECO:0007669"/>
    <property type="project" value="InterPro"/>
</dbReference>
<reference evidence="13 14" key="1">
    <citation type="submission" date="2010-05" db="EMBL/GenBank/DDBJ databases">
        <title>The Genome Sequence of Thecamonas trahens ATCC 50062.</title>
        <authorList>
            <consortium name="The Broad Institute Genome Sequencing Platform"/>
            <person name="Russ C."/>
            <person name="Cuomo C."/>
            <person name="Shea T."/>
            <person name="Young S.K."/>
            <person name="Zeng Q."/>
            <person name="Koehrsen M."/>
            <person name="Haas B."/>
            <person name="Borodovsky M."/>
            <person name="Guigo R."/>
            <person name="Alvarado L."/>
            <person name="Berlin A."/>
            <person name="Bochicchio J."/>
            <person name="Borenstein D."/>
            <person name="Chapman S."/>
            <person name="Chen Z."/>
            <person name="Freedman E."/>
            <person name="Gellesch M."/>
            <person name="Goldberg J."/>
            <person name="Griggs A."/>
            <person name="Gujja S."/>
            <person name="Heilman E."/>
            <person name="Heiman D."/>
            <person name="Hepburn T."/>
            <person name="Howarth C."/>
            <person name="Jen D."/>
            <person name="Larson L."/>
            <person name="Mehta T."/>
            <person name="Park D."/>
            <person name="Pearson M."/>
            <person name="Roberts A."/>
            <person name="Saif S."/>
            <person name="Shenoy N."/>
            <person name="Sisk P."/>
            <person name="Stolte C."/>
            <person name="Sykes S."/>
            <person name="Thomson T."/>
            <person name="Walk T."/>
            <person name="White J."/>
            <person name="Yandava C."/>
            <person name="Burger G."/>
            <person name="Gray M.W."/>
            <person name="Holland P.W.H."/>
            <person name="King N."/>
            <person name="Lang F.B.F."/>
            <person name="Roger A.J."/>
            <person name="Ruiz-Trillo I."/>
            <person name="Lander E."/>
            <person name="Nusbaum C."/>
        </authorList>
    </citation>
    <scope>NUCLEOTIDE SEQUENCE [LARGE SCALE GENOMIC DNA]</scope>
    <source>
        <strain evidence="13 14">ATCC 50062</strain>
    </source>
</reference>
<dbReference type="InterPro" id="IPR011053">
    <property type="entry name" value="Single_hybrid_motif"/>
</dbReference>
<dbReference type="Pfam" id="PF00364">
    <property type="entry name" value="Biotin_lipoyl"/>
    <property type="match status" value="1"/>
</dbReference>
<evidence type="ECO:0000313" key="13">
    <source>
        <dbReference type="EMBL" id="KNC46439.1"/>
    </source>
</evidence>
<dbReference type="PANTHER" id="PTHR43416:SF5">
    <property type="entry name" value="DIHYDROLIPOYLLYSINE-RESIDUE SUCCINYLTRANSFERASE COMPONENT OF 2-OXOGLUTARATE DEHYDROGENASE COMPLEX, MITOCHONDRIAL"/>
    <property type="match status" value="1"/>
</dbReference>
<dbReference type="eggNOG" id="KOG0559">
    <property type="taxonomic scope" value="Eukaryota"/>
</dbReference>
<evidence type="ECO:0000313" key="14">
    <source>
        <dbReference type="Proteomes" id="UP000054408"/>
    </source>
</evidence>
<proteinExistence type="inferred from homology"/>
<dbReference type="OrthoDB" id="5391403at2759"/>
<keyword evidence="5" id="KW-0816">Tricarboxylic acid cycle</keyword>
<dbReference type="AlphaFoldDB" id="A0A0L0D265"/>
<feature type="compositionally biased region" description="Low complexity" evidence="11">
    <location>
        <begin position="196"/>
        <end position="212"/>
    </location>
</feature>
<dbReference type="Proteomes" id="UP000054408">
    <property type="component" value="Unassembled WGS sequence"/>
</dbReference>
<dbReference type="CDD" id="cd06849">
    <property type="entry name" value="lipoyl_domain"/>
    <property type="match status" value="1"/>
</dbReference>
<dbReference type="EC" id="2.3.1.61" evidence="4"/>
<keyword evidence="9" id="KW-0012">Acyltransferase</keyword>
<dbReference type="GO" id="GO:0005739">
    <property type="term" value="C:mitochondrion"/>
    <property type="evidence" value="ECO:0007669"/>
    <property type="project" value="TreeGrafter"/>
</dbReference>
<evidence type="ECO:0000256" key="5">
    <source>
        <dbReference type="ARBA" id="ARBA00022532"/>
    </source>
</evidence>
<dbReference type="PROSITE" id="PS00189">
    <property type="entry name" value="LIPOYL"/>
    <property type="match status" value="1"/>
</dbReference>
<dbReference type="InterPro" id="IPR000089">
    <property type="entry name" value="Biotin_lipoyl"/>
</dbReference>